<dbReference type="InterPro" id="IPR011051">
    <property type="entry name" value="RmlC_Cupin_sf"/>
</dbReference>
<reference evidence="5 6" key="1">
    <citation type="submission" date="2016-09" db="EMBL/GenBank/DDBJ databases">
        <title>Genomic Taxonomy of the Vibrionaceae.</title>
        <authorList>
            <person name="Gonzalez-Castillo A."/>
            <person name="Gomez-Gil B."/>
            <person name="Enciso-Ibarra K."/>
        </authorList>
    </citation>
    <scope>NUCLEOTIDE SEQUENCE [LARGE SCALE GENOMIC DNA]</scope>
    <source>
        <strain evidence="5 6">CAIM 1731</strain>
    </source>
</reference>
<keyword evidence="2" id="KW-0238">DNA-binding</keyword>
<gene>
    <name evidence="5" type="ORF">BIY21_06055</name>
</gene>
<evidence type="ECO:0000256" key="2">
    <source>
        <dbReference type="ARBA" id="ARBA00023125"/>
    </source>
</evidence>
<evidence type="ECO:0000313" key="6">
    <source>
        <dbReference type="Proteomes" id="UP000186206"/>
    </source>
</evidence>
<dbReference type="InterPro" id="IPR018060">
    <property type="entry name" value="HTH_AraC"/>
</dbReference>
<name>A0ABX3FR70_9VIBR</name>
<dbReference type="Pfam" id="PF12833">
    <property type="entry name" value="HTH_18"/>
    <property type="match status" value="1"/>
</dbReference>
<feature type="domain" description="HTH araC/xylS-type" evidence="4">
    <location>
        <begin position="176"/>
        <end position="258"/>
    </location>
</feature>
<dbReference type="RefSeq" id="WP_075647805.1">
    <property type="nucleotide sequence ID" value="NZ_AP019658.1"/>
</dbReference>
<organism evidence="5 6">
    <name type="scientific">Vibrio ponticus</name>
    <dbReference type="NCBI Taxonomy" id="265668"/>
    <lineage>
        <taxon>Bacteria</taxon>
        <taxon>Pseudomonadati</taxon>
        <taxon>Pseudomonadota</taxon>
        <taxon>Gammaproteobacteria</taxon>
        <taxon>Vibrionales</taxon>
        <taxon>Vibrionaceae</taxon>
        <taxon>Vibrio</taxon>
    </lineage>
</organism>
<comment type="caution">
    <text evidence="5">The sequence shown here is derived from an EMBL/GenBank/DDBJ whole genome shotgun (WGS) entry which is preliminary data.</text>
</comment>
<dbReference type="InterPro" id="IPR009057">
    <property type="entry name" value="Homeodomain-like_sf"/>
</dbReference>
<protein>
    <submittedName>
        <fullName evidence="5">AraC family transcriptional regulator</fullName>
    </submittedName>
</protein>
<dbReference type="PANTHER" id="PTHR11019">
    <property type="entry name" value="HTH-TYPE TRANSCRIPTIONAL REGULATOR NIMR"/>
    <property type="match status" value="1"/>
</dbReference>
<evidence type="ECO:0000256" key="1">
    <source>
        <dbReference type="ARBA" id="ARBA00023015"/>
    </source>
</evidence>
<evidence type="ECO:0000256" key="3">
    <source>
        <dbReference type="ARBA" id="ARBA00023163"/>
    </source>
</evidence>
<dbReference type="Gene3D" id="1.10.10.60">
    <property type="entry name" value="Homeodomain-like"/>
    <property type="match status" value="2"/>
</dbReference>
<dbReference type="SMART" id="SM00342">
    <property type="entry name" value="HTH_ARAC"/>
    <property type="match status" value="1"/>
</dbReference>
<evidence type="ECO:0000313" key="5">
    <source>
        <dbReference type="EMBL" id="OLQ95534.1"/>
    </source>
</evidence>
<proteinExistence type="predicted"/>
<dbReference type="PANTHER" id="PTHR11019:SF159">
    <property type="entry name" value="TRANSCRIPTIONAL REGULATOR-RELATED"/>
    <property type="match status" value="1"/>
</dbReference>
<dbReference type="PROSITE" id="PS00041">
    <property type="entry name" value="HTH_ARAC_FAMILY_1"/>
    <property type="match status" value="1"/>
</dbReference>
<dbReference type="PROSITE" id="PS01124">
    <property type="entry name" value="HTH_ARAC_FAMILY_2"/>
    <property type="match status" value="1"/>
</dbReference>
<keyword evidence="3" id="KW-0804">Transcription</keyword>
<dbReference type="SUPFAM" id="SSF46689">
    <property type="entry name" value="Homeodomain-like"/>
    <property type="match status" value="1"/>
</dbReference>
<sequence>MALIDETTQFAPDDLENPVIGIAARVGRHDSGLHQHQKGQLLYAPQGCMTITLAEVQCVLPPTRAAWIPANTLHCARMNNVVEYRSLYLSEQYANIGGDDVSIIEVTPLLRELIERMSFWAWDKPSHEMTNTLNLFTEELQQAKPQTLFLPLPKDARLQTWLGELQAVDTPSNAPSLSQLSQQIAASSKTISRIFSRETGMPYQAWRQQWRLLKSIEYLSQGLTVADVAHQLAFSSDSAFIAFFKQQTGQTPYQYINQ</sequence>
<evidence type="ECO:0000259" key="4">
    <source>
        <dbReference type="PROSITE" id="PS01124"/>
    </source>
</evidence>
<accession>A0ABX3FR70</accession>
<dbReference type="SUPFAM" id="SSF51182">
    <property type="entry name" value="RmlC-like cupins"/>
    <property type="match status" value="1"/>
</dbReference>
<dbReference type="InterPro" id="IPR018062">
    <property type="entry name" value="HTH_AraC-typ_CS"/>
</dbReference>
<dbReference type="EMBL" id="MJMI01000022">
    <property type="protein sequence ID" value="OLQ95534.1"/>
    <property type="molecule type" value="Genomic_DNA"/>
</dbReference>
<dbReference type="CDD" id="cd06124">
    <property type="entry name" value="cupin_NimR-like_N"/>
    <property type="match status" value="1"/>
</dbReference>
<keyword evidence="6" id="KW-1185">Reference proteome</keyword>
<keyword evidence="1" id="KW-0805">Transcription regulation</keyword>
<dbReference type="Proteomes" id="UP000186206">
    <property type="component" value="Unassembled WGS sequence"/>
</dbReference>